<evidence type="ECO:0000313" key="2">
    <source>
        <dbReference type="Proteomes" id="UP001488805"/>
    </source>
</evidence>
<name>A0AAW1F6R6_ZOAVI</name>
<organism evidence="1 2">
    <name type="scientific">Zoarces viviparus</name>
    <name type="common">Viviparous eelpout</name>
    <name type="synonym">Blennius viviparus</name>
    <dbReference type="NCBI Taxonomy" id="48416"/>
    <lineage>
        <taxon>Eukaryota</taxon>
        <taxon>Metazoa</taxon>
        <taxon>Chordata</taxon>
        <taxon>Craniata</taxon>
        <taxon>Vertebrata</taxon>
        <taxon>Euteleostomi</taxon>
        <taxon>Actinopterygii</taxon>
        <taxon>Neopterygii</taxon>
        <taxon>Teleostei</taxon>
        <taxon>Neoteleostei</taxon>
        <taxon>Acanthomorphata</taxon>
        <taxon>Eupercaria</taxon>
        <taxon>Perciformes</taxon>
        <taxon>Cottioidei</taxon>
        <taxon>Zoarcales</taxon>
        <taxon>Zoarcidae</taxon>
        <taxon>Zoarcinae</taxon>
        <taxon>Zoarces</taxon>
    </lineage>
</organism>
<comment type="caution">
    <text evidence="1">The sequence shown here is derived from an EMBL/GenBank/DDBJ whole genome shotgun (WGS) entry which is preliminary data.</text>
</comment>
<dbReference type="AlphaFoldDB" id="A0AAW1F6R6"/>
<keyword evidence="2" id="KW-1185">Reference proteome</keyword>
<protein>
    <submittedName>
        <fullName evidence="1">Uncharacterized protein</fullName>
    </submittedName>
</protein>
<evidence type="ECO:0000313" key="1">
    <source>
        <dbReference type="EMBL" id="KAK9529920.1"/>
    </source>
</evidence>
<reference evidence="1 2" key="1">
    <citation type="journal article" date="2024" name="Genome Biol. Evol.">
        <title>Chromosome-level genome assembly of the viviparous eelpout Zoarces viviparus.</title>
        <authorList>
            <person name="Fuhrmann N."/>
            <person name="Brasseur M.V."/>
            <person name="Bakowski C.E."/>
            <person name="Podsiadlowski L."/>
            <person name="Prost S."/>
            <person name="Krehenwinkel H."/>
            <person name="Mayer C."/>
        </authorList>
    </citation>
    <scope>NUCLEOTIDE SEQUENCE [LARGE SCALE GENOMIC DNA]</scope>
    <source>
        <strain evidence="1">NO-MEL_2022_Ind0_liver</strain>
    </source>
</reference>
<dbReference type="Proteomes" id="UP001488805">
    <property type="component" value="Unassembled WGS sequence"/>
</dbReference>
<proteinExistence type="predicted"/>
<dbReference type="EMBL" id="JBCEZU010000100">
    <property type="protein sequence ID" value="KAK9529920.1"/>
    <property type="molecule type" value="Genomic_DNA"/>
</dbReference>
<gene>
    <name evidence="1" type="ORF">VZT92_011466</name>
</gene>
<accession>A0AAW1F6R6</accession>
<sequence length="126" mass="13960">MMYETAAPLEYHRNTTAEQQHCPIMETDGTAPALVTLSTTKIELAQHSRLLRGPWTSSERGPRKRVLNLTAAHVCRPRWVPPRPDRWMDGWVTYGWTGTCTGLCGLGDSGGEVRGIPGPLVPVRHS</sequence>